<gene>
    <name evidence="2" type="ORF">LA76x_0210</name>
</gene>
<feature type="region of interest" description="Disordered" evidence="1">
    <location>
        <begin position="52"/>
        <end position="123"/>
    </location>
</feature>
<dbReference type="PATRIC" id="fig|84531.8.peg.215"/>
<protein>
    <submittedName>
        <fullName evidence="2">Uncharacterized protein</fullName>
    </submittedName>
</protein>
<dbReference type="STRING" id="84531.LA76x_0210"/>
<evidence type="ECO:0000313" key="2">
    <source>
        <dbReference type="EMBL" id="ALN78372.1"/>
    </source>
</evidence>
<reference evidence="2 3" key="1">
    <citation type="journal article" date="2015" name="BMC Genomics">
        <title>Comparative genomics and metabolic profiling of the genus Lysobacter.</title>
        <authorList>
            <person name="de Bruijn I."/>
            <person name="Cheng X."/>
            <person name="de Jager V."/>
            <person name="Exposito R.G."/>
            <person name="Watrous J."/>
            <person name="Patel N."/>
            <person name="Postma J."/>
            <person name="Dorrestein P.C."/>
            <person name="Kobayashi D."/>
            <person name="Raaijmakers J.M."/>
        </authorList>
    </citation>
    <scope>NUCLEOTIDE SEQUENCE [LARGE SCALE GENOMIC DNA]</scope>
    <source>
        <strain evidence="2 3">76</strain>
    </source>
</reference>
<dbReference type="AlphaFoldDB" id="A0A0S2F498"/>
<keyword evidence="3" id="KW-1185">Reference proteome</keyword>
<dbReference type="EMBL" id="CP011129">
    <property type="protein sequence ID" value="ALN78372.1"/>
    <property type="molecule type" value="Genomic_DNA"/>
</dbReference>
<dbReference type="KEGG" id="lab:LA76x_0210"/>
<sequence length="123" mass="12814">MPRLFRRACLRPSPVVAAAAAGRTGASRRHRDDVKIRLAAAMTHYPGPIAAAVGSGSKTQPLCSSLPLGGGSPKDRAPGRSAVSGSELPSRTGGRVCTRPHRARPRLSAPGRNRIESIASSKQ</sequence>
<accession>A0A0S2F498</accession>
<evidence type="ECO:0000256" key="1">
    <source>
        <dbReference type="SAM" id="MobiDB-lite"/>
    </source>
</evidence>
<proteinExistence type="predicted"/>
<evidence type="ECO:0000313" key="3">
    <source>
        <dbReference type="Proteomes" id="UP000060787"/>
    </source>
</evidence>
<organism evidence="2 3">
    <name type="scientific">Lysobacter antibioticus</name>
    <dbReference type="NCBI Taxonomy" id="84531"/>
    <lineage>
        <taxon>Bacteria</taxon>
        <taxon>Pseudomonadati</taxon>
        <taxon>Pseudomonadota</taxon>
        <taxon>Gammaproteobacteria</taxon>
        <taxon>Lysobacterales</taxon>
        <taxon>Lysobacteraceae</taxon>
        <taxon>Lysobacter</taxon>
    </lineage>
</organism>
<name>A0A0S2F498_LYSAN</name>
<dbReference type="Proteomes" id="UP000060787">
    <property type="component" value="Chromosome"/>
</dbReference>